<proteinExistence type="predicted"/>
<evidence type="ECO:0008006" key="3">
    <source>
        <dbReference type="Google" id="ProtNLM"/>
    </source>
</evidence>
<name>A0A6A7A595_9PLEO</name>
<accession>A0A6A7A595</accession>
<dbReference type="AlphaFoldDB" id="A0A6A7A595"/>
<reference evidence="1" key="1">
    <citation type="journal article" date="2020" name="Stud. Mycol.">
        <title>101 Dothideomycetes genomes: a test case for predicting lifestyles and emergence of pathogens.</title>
        <authorList>
            <person name="Haridas S."/>
            <person name="Albert R."/>
            <person name="Binder M."/>
            <person name="Bloem J."/>
            <person name="Labutti K."/>
            <person name="Salamov A."/>
            <person name="Andreopoulos B."/>
            <person name="Baker S."/>
            <person name="Barry K."/>
            <person name="Bills G."/>
            <person name="Bluhm B."/>
            <person name="Cannon C."/>
            <person name="Castanera R."/>
            <person name="Culley D."/>
            <person name="Daum C."/>
            <person name="Ezra D."/>
            <person name="Gonzalez J."/>
            <person name="Henrissat B."/>
            <person name="Kuo A."/>
            <person name="Liang C."/>
            <person name="Lipzen A."/>
            <person name="Lutzoni F."/>
            <person name="Magnuson J."/>
            <person name="Mondo S."/>
            <person name="Nolan M."/>
            <person name="Ohm R."/>
            <person name="Pangilinan J."/>
            <person name="Park H.-J."/>
            <person name="Ramirez L."/>
            <person name="Alfaro M."/>
            <person name="Sun H."/>
            <person name="Tritt A."/>
            <person name="Yoshinaga Y."/>
            <person name="Zwiers L.-H."/>
            <person name="Turgeon B."/>
            <person name="Goodwin S."/>
            <person name="Spatafora J."/>
            <person name="Crous P."/>
            <person name="Grigoriev I."/>
        </authorList>
    </citation>
    <scope>NUCLEOTIDE SEQUENCE</scope>
    <source>
        <strain evidence="1">CBS 113818</strain>
    </source>
</reference>
<keyword evidence="2" id="KW-1185">Reference proteome</keyword>
<protein>
    <recommendedName>
        <fullName evidence="3">F-box domain-containing protein</fullName>
    </recommendedName>
</protein>
<dbReference type="Proteomes" id="UP000799424">
    <property type="component" value="Unassembled WGS sequence"/>
</dbReference>
<evidence type="ECO:0000313" key="1">
    <source>
        <dbReference type="EMBL" id="KAF2828326.1"/>
    </source>
</evidence>
<dbReference type="EMBL" id="MU006222">
    <property type="protein sequence ID" value="KAF2828326.1"/>
    <property type="molecule type" value="Genomic_DNA"/>
</dbReference>
<organism evidence="1 2">
    <name type="scientific">Ophiobolus disseminans</name>
    <dbReference type="NCBI Taxonomy" id="1469910"/>
    <lineage>
        <taxon>Eukaryota</taxon>
        <taxon>Fungi</taxon>
        <taxon>Dikarya</taxon>
        <taxon>Ascomycota</taxon>
        <taxon>Pezizomycotina</taxon>
        <taxon>Dothideomycetes</taxon>
        <taxon>Pleosporomycetidae</taxon>
        <taxon>Pleosporales</taxon>
        <taxon>Pleosporineae</taxon>
        <taxon>Phaeosphaeriaceae</taxon>
        <taxon>Ophiobolus</taxon>
    </lineage>
</organism>
<gene>
    <name evidence="1" type="ORF">CC86DRAFT_437496</name>
</gene>
<evidence type="ECO:0000313" key="2">
    <source>
        <dbReference type="Proteomes" id="UP000799424"/>
    </source>
</evidence>
<sequence length="201" mass="22621">MASLLSLPGEILLQVVARVSSIPEEKQRTLKNASLTCRRLQPIAQEVLLEEPCVNMYLLPSLTLAYAKNNRPAQAQRVTTLKIRPREQHGCTCTFQSGQLAVAVLNGLRNLLAILPKVNTLHLGANRMQDIMPLHYMFLDEGNMFCTHHGWMTPDAPNPIASLPNSFYPELSSRLTGLELPSEWARLWNGRTRSYTPFDLE</sequence>